<dbReference type="Proteomes" id="UP001207930">
    <property type="component" value="Unassembled WGS sequence"/>
</dbReference>
<protein>
    <submittedName>
        <fullName evidence="2">Sugar phosphate isomerase/epimerase</fullName>
    </submittedName>
</protein>
<reference evidence="2 3" key="1">
    <citation type="submission" date="2022-10" db="EMBL/GenBank/DDBJ databases">
        <title>Luteolibacter flavescens strain MCCC 1K03193, whole genome shotgun sequencing project.</title>
        <authorList>
            <person name="Zhao G."/>
            <person name="Shen L."/>
        </authorList>
    </citation>
    <scope>NUCLEOTIDE SEQUENCE [LARGE SCALE GENOMIC DNA]</scope>
    <source>
        <strain evidence="2 3">MCCC 1K03193</strain>
    </source>
</reference>
<dbReference type="Pfam" id="PF01261">
    <property type="entry name" value="AP_endonuc_2"/>
    <property type="match status" value="1"/>
</dbReference>
<dbReference type="PANTHER" id="PTHR12110">
    <property type="entry name" value="HYDROXYPYRUVATE ISOMERASE"/>
    <property type="match status" value="1"/>
</dbReference>
<dbReference type="SUPFAM" id="SSF51658">
    <property type="entry name" value="Xylose isomerase-like"/>
    <property type="match status" value="1"/>
</dbReference>
<comment type="caution">
    <text evidence="2">The sequence shown here is derived from an EMBL/GenBank/DDBJ whole genome shotgun (WGS) entry which is preliminary data.</text>
</comment>
<dbReference type="InterPro" id="IPR036237">
    <property type="entry name" value="Xyl_isomerase-like_sf"/>
</dbReference>
<gene>
    <name evidence="2" type="ORF">OKA04_00790</name>
</gene>
<keyword evidence="3" id="KW-1185">Reference proteome</keyword>
<accession>A0ABT3FI61</accession>
<sequence>MSTSFKLTGFADEAARDLETQIKATKELGWSAISARGVNGSNIHELPQDDFDRVADRLDEASIHIPEFGSLIGNWGKKITTDFAVTLAEIERAIPRMKRLGTQMIRVMSYAQEPWGEDQQEQERFNRLREIVKRFDDAGLTAIHENCMNWGGFSAEHTLRLIEEIPGLKLVFDTGNPLFQRDRSKGEPSPWQDPWEFWTKVRDHVVHIHIKDCISPAVDGVEPVYTMPGEGDAKIPEILADAKSRGYDGWIAIEPHVATVFHVKDQSQVDWQQCYDSYVDYGKRMEKVIAAL</sequence>
<dbReference type="InterPro" id="IPR013022">
    <property type="entry name" value="Xyl_isomerase-like_TIM-brl"/>
</dbReference>
<proteinExistence type="predicted"/>
<feature type="domain" description="Xylose isomerase-like TIM barrel" evidence="1">
    <location>
        <begin position="23"/>
        <end position="257"/>
    </location>
</feature>
<evidence type="ECO:0000313" key="2">
    <source>
        <dbReference type="EMBL" id="MCW1883245.1"/>
    </source>
</evidence>
<dbReference type="GO" id="GO:0016853">
    <property type="term" value="F:isomerase activity"/>
    <property type="evidence" value="ECO:0007669"/>
    <property type="project" value="UniProtKB-KW"/>
</dbReference>
<name>A0ABT3FI61_9BACT</name>
<evidence type="ECO:0000313" key="3">
    <source>
        <dbReference type="Proteomes" id="UP001207930"/>
    </source>
</evidence>
<organism evidence="2 3">
    <name type="scientific">Luteolibacter flavescens</name>
    <dbReference type="NCBI Taxonomy" id="1859460"/>
    <lineage>
        <taxon>Bacteria</taxon>
        <taxon>Pseudomonadati</taxon>
        <taxon>Verrucomicrobiota</taxon>
        <taxon>Verrucomicrobiia</taxon>
        <taxon>Verrucomicrobiales</taxon>
        <taxon>Verrucomicrobiaceae</taxon>
        <taxon>Luteolibacter</taxon>
    </lineage>
</organism>
<dbReference type="Gene3D" id="3.20.20.150">
    <property type="entry name" value="Divalent-metal-dependent TIM barrel enzymes"/>
    <property type="match status" value="1"/>
</dbReference>
<evidence type="ECO:0000259" key="1">
    <source>
        <dbReference type="Pfam" id="PF01261"/>
    </source>
</evidence>
<dbReference type="InterPro" id="IPR050312">
    <property type="entry name" value="IolE/XylAMocC-like"/>
</dbReference>
<dbReference type="PANTHER" id="PTHR12110:SF21">
    <property type="entry name" value="XYLOSE ISOMERASE-LIKE TIM BARREL DOMAIN-CONTAINING PROTEIN"/>
    <property type="match status" value="1"/>
</dbReference>
<dbReference type="RefSeq" id="WP_264499207.1">
    <property type="nucleotide sequence ID" value="NZ_JAPDDS010000001.1"/>
</dbReference>
<keyword evidence="2" id="KW-0413">Isomerase</keyword>
<dbReference type="EMBL" id="JAPDDS010000001">
    <property type="protein sequence ID" value="MCW1883245.1"/>
    <property type="molecule type" value="Genomic_DNA"/>
</dbReference>